<keyword evidence="3" id="KW-1133">Transmembrane helix</keyword>
<dbReference type="InterPro" id="IPR011524">
    <property type="entry name" value="SARAH_dom"/>
</dbReference>
<keyword evidence="3" id="KW-0812">Transmembrane</keyword>
<proteinExistence type="predicted"/>
<evidence type="ECO:0008006" key="8">
    <source>
        <dbReference type="Google" id="ProtNLM"/>
    </source>
</evidence>
<keyword evidence="7" id="KW-1185">Reference proteome</keyword>
<dbReference type="Gene3D" id="1.20.5.110">
    <property type="match status" value="1"/>
</dbReference>
<name>A0ABQ7T0M0_PHRPL</name>
<gene>
    <name evidence="6" type="ORF">JD844_030969</name>
</gene>
<dbReference type="CDD" id="cd21893">
    <property type="entry name" value="SARAH_RASSF2"/>
    <property type="match status" value="1"/>
</dbReference>
<evidence type="ECO:0000259" key="5">
    <source>
        <dbReference type="PROSITE" id="PS50951"/>
    </source>
</evidence>
<reference evidence="6 7" key="1">
    <citation type="journal article" date="2022" name="Gigascience">
        <title>A chromosome-level genome assembly and annotation of the desert horned lizard, Phrynosoma platyrhinos, provides insight into chromosomal rearrangements among reptiles.</title>
        <authorList>
            <person name="Koochekian N."/>
            <person name="Ascanio A."/>
            <person name="Farleigh K."/>
            <person name="Card D.C."/>
            <person name="Schield D.R."/>
            <person name="Castoe T.A."/>
            <person name="Jezkova T."/>
        </authorList>
    </citation>
    <scope>NUCLEOTIDE SEQUENCE [LARGE SCALE GENOMIC DNA]</scope>
    <source>
        <strain evidence="6">NK-2021</strain>
    </source>
</reference>
<keyword evidence="3" id="KW-0472">Membrane</keyword>
<feature type="compositionally biased region" description="Low complexity" evidence="2">
    <location>
        <begin position="369"/>
        <end position="379"/>
    </location>
</feature>
<dbReference type="InterPro" id="IPR033614">
    <property type="entry name" value="RASSF1-6"/>
</dbReference>
<evidence type="ECO:0000259" key="4">
    <source>
        <dbReference type="PROSITE" id="PS50200"/>
    </source>
</evidence>
<evidence type="ECO:0000313" key="7">
    <source>
        <dbReference type="Proteomes" id="UP000826234"/>
    </source>
</evidence>
<sequence length="490" mass="54651">MHPSVAVKFALPHVPMNDFSQEWTTSEMPPWSRVAKTNTSPKVAYLAAAGHGNELLLHLKTYNLYYEGQNLQLRHREEEGEFIVEGLLNISWGLRRPIRLQMQDDNQRIRPPPSSSSWHSGCNLGAHGLQAPIDLVKVYLNLNKQTNKQTNPVTLPAEDQDLKAQQEDAPQLMRTRSDVGVRRRGNLRTPSEQRRIKRHRFSINGHFYNHKIENSAEEFALYIVHTSGEKQKLKATDYPLIARILQGPCEQVSKVFLMEKDQVEEITYDVAQYIKFEMPVLKSFIQKLKEEEDREVKKLRRKYSVLRVMIEQRLDEICKVPATMVITMKKTWAIWYWIFMLLVALFSEAVLGRRGGGRGGSSSKGRGSGTSSSSASRGGFHSLPRKSTSSGQSQPGSSGGSSRGAKVAGAAAVGAAVGYGLSSLRRSHYSRGGHGSANKPVAQSGFQNPNWSDPMMKSEVYSQASKEPCGVTFLTFSPVICGVTYLLAQG</sequence>
<evidence type="ECO:0000313" key="6">
    <source>
        <dbReference type="EMBL" id="KAH0623057.1"/>
    </source>
</evidence>
<evidence type="ECO:0000256" key="2">
    <source>
        <dbReference type="SAM" id="MobiDB-lite"/>
    </source>
</evidence>
<feature type="compositionally biased region" description="Gly residues" evidence="2">
    <location>
        <begin position="356"/>
        <end position="368"/>
    </location>
</feature>
<dbReference type="Pfam" id="PF16517">
    <property type="entry name" value="Nore1-SARAH"/>
    <property type="match status" value="1"/>
</dbReference>
<comment type="caution">
    <text evidence="6">The sequence shown here is derived from an EMBL/GenBank/DDBJ whole genome shotgun (WGS) entry which is preliminary data.</text>
</comment>
<dbReference type="PROSITE" id="PS50200">
    <property type="entry name" value="RA"/>
    <property type="match status" value="1"/>
</dbReference>
<dbReference type="PANTHER" id="PTHR22738">
    <property type="entry name" value="RASSF"/>
    <property type="match status" value="1"/>
</dbReference>
<dbReference type="Proteomes" id="UP000826234">
    <property type="component" value="Unassembled WGS sequence"/>
</dbReference>
<accession>A0ABQ7T0M0</accession>
<feature type="transmembrane region" description="Helical" evidence="3">
    <location>
        <begin position="332"/>
        <end position="351"/>
    </location>
</feature>
<dbReference type="InterPro" id="IPR000159">
    <property type="entry name" value="RA_dom"/>
</dbReference>
<dbReference type="PANTHER" id="PTHR22738:SF14">
    <property type="entry name" value="RAS ASSOCIATION DOMAIN-CONTAINING PROTEIN 2"/>
    <property type="match status" value="1"/>
</dbReference>
<feature type="region of interest" description="Disordered" evidence="2">
    <location>
        <begin position="356"/>
        <end position="405"/>
    </location>
</feature>
<protein>
    <recommendedName>
        <fullName evidence="8">Ras association domain-containing protein 2</fullName>
    </recommendedName>
</protein>
<dbReference type="Gene3D" id="3.10.20.90">
    <property type="entry name" value="Phosphatidylinositol 3-kinase Catalytic Subunit, Chain A, domain 1"/>
    <property type="match status" value="1"/>
</dbReference>
<organism evidence="6 7">
    <name type="scientific">Phrynosoma platyrhinos</name>
    <name type="common">Desert horned lizard</name>
    <dbReference type="NCBI Taxonomy" id="52577"/>
    <lineage>
        <taxon>Eukaryota</taxon>
        <taxon>Metazoa</taxon>
        <taxon>Chordata</taxon>
        <taxon>Craniata</taxon>
        <taxon>Vertebrata</taxon>
        <taxon>Euteleostomi</taxon>
        <taxon>Lepidosauria</taxon>
        <taxon>Squamata</taxon>
        <taxon>Bifurcata</taxon>
        <taxon>Unidentata</taxon>
        <taxon>Episquamata</taxon>
        <taxon>Toxicofera</taxon>
        <taxon>Iguania</taxon>
        <taxon>Phrynosomatidae</taxon>
        <taxon>Phrynosomatinae</taxon>
        <taxon>Phrynosoma</taxon>
    </lineage>
</organism>
<feature type="domain" description="Ras-associating" evidence="4">
    <location>
        <begin position="210"/>
        <end position="262"/>
    </location>
</feature>
<evidence type="ECO:0000256" key="3">
    <source>
        <dbReference type="SAM" id="Phobius"/>
    </source>
</evidence>
<dbReference type="EMBL" id="JAIPUX010003283">
    <property type="protein sequence ID" value="KAH0623057.1"/>
    <property type="molecule type" value="Genomic_DNA"/>
</dbReference>
<dbReference type="PROSITE" id="PS50951">
    <property type="entry name" value="SARAH"/>
    <property type="match status" value="1"/>
</dbReference>
<feature type="coiled-coil region" evidence="1">
    <location>
        <begin position="282"/>
        <end position="309"/>
    </location>
</feature>
<feature type="domain" description="SARAH" evidence="5">
    <location>
        <begin position="270"/>
        <end position="317"/>
    </location>
</feature>
<keyword evidence="1" id="KW-0175">Coiled coil</keyword>
<evidence type="ECO:0000256" key="1">
    <source>
        <dbReference type="SAM" id="Coils"/>
    </source>
</evidence>